<organism evidence="1 2">
    <name type="scientific">Ehrlichia japonica</name>
    <dbReference type="NCBI Taxonomy" id="391036"/>
    <lineage>
        <taxon>Bacteria</taxon>
        <taxon>Pseudomonadati</taxon>
        <taxon>Pseudomonadota</taxon>
        <taxon>Alphaproteobacteria</taxon>
        <taxon>Rickettsiales</taxon>
        <taxon>Anaplasmataceae</taxon>
        <taxon>Ehrlichia</taxon>
    </lineage>
</organism>
<reference evidence="1 2" key="1">
    <citation type="submission" date="2014-03" db="EMBL/GenBank/DDBJ databases">
        <title>Sequencing and Comparison of Genomes and Transcriptome Profiles of Human Ehrlichiosis Agents.</title>
        <authorList>
            <person name="Lin M."/>
            <person name="Daugherty S.C."/>
            <person name="Nagaraj S."/>
            <person name="Cheng Z."/>
            <person name="Xiong Q."/>
            <person name="Lin F.-Y."/>
            <person name="Sengamalay N."/>
            <person name="Ott S."/>
            <person name="Godinez A."/>
            <person name="Tallon L.J."/>
            <person name="Sadzewicz L."/>
            <person name="Fraser C.M."/>
            <person name="Dunning Hotopp J.C."/>
            <person name="Rikihisa Y."/>
        </authorList>
    </citation>
    <scope>NUCLEOTIDE SEQUENCE [LARGE SCALE GENOMIC DNA]</scope>
    <source>
        <strain evidence="1 2">HF</strain>
    </source>
</reference>
<sequence length="50" mass="6015">MLDVLEKLLLLYKSILYNYIKYLSCKCLVQFYHSFIALCRIYKIKTGKYG</sequence>
<protein>
    <submittedName>
        <fullName evidence="1">Uncharacterized protein</fullName>
    </submittedName>
</protein>
<evidence type="ECO:0000313" key="1">
    <source>
        <dbReference type="EMBL" id="AHX04856.1"/>
    </source>
</evidence>
<gene>
    <name evidence="1" type="ORF">EHF_0114</name>
</gene>
<dbReference type="Proteomes" id="UP000023762">
    <property type="component" value="Chromosome"/>
</dbReference>
<dbReference type="KEGG" id="ehh:EHF_0114"/>
<proteinExistence type="predicted"/>
<name>X5GL32_9RICK</name>
<evidence type="ECO:0000313" key="2">
    <source>
        <dbReference type="Proteomes" id="UP000023762"/>
    </source>
</evidence>
<dbReference type="AlphaFoldDB" id="X5GL32"/>
<dbReference type="EMBL" id="CP007474">
    <property type="protein sequence ID" value="AHX04856.1"/>
    <property type="molecule type" value="Genomic_DNA"/>
</dbReference>
<dbReference type="STRING" id="391036.EHF_0114"/>
<keyword evidence="2" id="KW-1185">Reference proteome</keyword>
<accession>X5GL32</accession>
<dbReference type="HOGENOM" id="CLU_3117352_0_0_5"/>